<dbReference type="AlphaFoldDB" id="A0A2R6WHZ8"/>
<keyword evidence="3" id="KW-1185">Reference proteome</keyword>
<gene>
    <name evidence="2" type="ORF">MARPO_0088s0033</name>
</gene>
<dbReference type="SUPFAM" id="SSF47699">
    <property type="entry name" value="Bifunctional inhibitor/lipid-transfer protein/seed storage 2S albumin"/>
    <property type="match status" value="1"/>
</dbReference>
<name>A0A2R6WHZ8_MARPO</name>
<evidence type="ECO:0000313" key="3">
    <source>
        <dbReference type="Proteomes" id="UP000244005"/>
    </source>
</evidence>
<protein>
    <recommendedName>
        <fullName evidence="4">Bifunctional inhibitor/plant lipid transfer protein/seed storage helical domain-containing protein</fullName>
    </recommendedName>
</protein>
<evidence type="ECO:0008006" key="4">
    <source>
        <dbReference type="Google" id="ProtNLM"/>
    </source>
</evidence>
<proteinExistence type="predicted"/>
<organism evidence="2 3">
    <name type="scientific">Marchantia polymorpha</name>
    <name type="common">Common liverwort</name>
    <name type="synonym">Marchantia aquatica</name>
    <dbReference type="NCBI Taxonomy" id="3197"/>
    <lineage>
        <taxon>Eukaryota</taxon>
        <taxon>Viridiplantae</taxon>
        <taxon>Streptophyta</taxon>
        <taxon>Embryophyta</taxon>
        <taxon>Marchantiophyta</taxon>
        <taxon>Marchantiopsida</taxon>
        <taxon>Marchantiidae</taxon>
        <taxon>Marchantiales</taxon>
        <taxon>Marchantiaceae</taxon>
        <taxon>Marchantia</taxon>
    </lineage>
</organism>
<dbReference type="Gramene" id="Mp7g02550.1">
    <property type="protein sequence ID" value="Mp7g02550.1.cds1"/>
    <property type="gene ID" value="Mp7g02550"/>
</dbReference>
<evidence type="ECO:0000313" key="2">
    <source>
        <dbReference type="EMBL" id="PTQ33487.1"/>
    </source>
</evidence>
<keyword evidence="1" id="KW-0732">Signal</keyword>
<accession>A0A2R6WHZ8</accession>
<evidence type="ECO:0000256" key="1">
    <source>
        <dbReference type="SAM" id="SignalP"/>
    </source>
</evidence>
<dbReference type="InterPro" id="IPR036312">
    <property type="entry name" value="Bifun_inhib/LTP/seed_sf"/>
</dbReference>
<reference evidence="3" key="1">
    <citation type="journal article" date="2017" name="Cell">
        <title>Insights into land plant evolution garnered from the Marchantia polymorpha genome.</title>
        <authorList>
            <person name="Bowman J.L."/>
            <person name="Kohchi T."/>
            <person name="Yamato K.T."/>
            <person name="Jenkins J."/>
            <person name="Shu S."/>
            <person name="Ishizaki K."/>
            <person name="Yamaoka S."/>
            <person name="Nishihama R."/>
            <person name="Nakamura Y."/>
            <person name="Berger F."/>
            <person name="Adam C."/>
            <person name="Aki S.S."/>
            <person name="Althoff F."/>
            <person name="Araki T."/>
            <person name="Arteaga-Vazquez M.A."/>
            <person name="Balasubrmanian S."/>
            <person name="Barry K."/>
            <person name="Bauer D."/>
            <person name="Boehm C.R."/>
            <person name="Briginshaw L."/>
            <person name="Caballero-Perez J."/>
            <person name="Catarino B."/>
            <person name="Chen F."/>
            <person name="Chiyoda S."/>
            <person name="Chovatia M."/>
            <person name="Davies K.M."/>
            <person name="Delmans M."/>
            <person name="Demura T."/>
            <person name="Dierschke T."/>
            <person name="Dolan L."/>
            <person name="Dorantes-Acosta A.E."/>
            <person name="Eklund D.M."/>
            <person name="Florent S.N."/>
            <person name="Flores-Sandoval E."/>
            <person name="Fujiyama A."/>
            <person name="Fukuzawa H."/>
            <person name="Galik B."/>
            <person name="Grimanelli D."/>
            <person name="Grimwood J."/>
            <person name="Grossniklaus U."/>
            <person name="Hamada T."/>
            <person name="Haseloff J."/>
            <person name="Hetherington A.J."/>
            <person name="Higo A."/>
            <person name="Hirakawa Y."/>
            <person name="Hundley H.N."/>
            <person name="Ikeda Y."/>
            <person name="Inoue K."/>
            <person name="Inoue S.I."/>
            <person name="Ishida S."/>
            <person name="Jia Q."/>
            <person name="Kakita M."/>
            <person name="Kanazawa T."/>
            <person name="Kawai Y."/>
            <person name="Kawashima T."/>
            <person name="Kennedy M."/>
            <person name="Kinose K."/>
            <person name="Kinoshita T."/>
            <person name="Kohara Y."/>
            <person name="Koide E."/>
            <person name="Komatsu K."/>
            <person name="Kopischke S."/>
            <person name="Kubo M."/>
            <person name="Kyozuka J."/>
            <person name="Lagercrantz U."/>
            <person name="Lin S.S."/>
            <person name="Lindquist E."/>
            <person name="Lipzen A.M."/>
            <person name="Lu C.W."/>
            <person name="De Luna E."/>
            <person name="Martienssen R.A."/>
            <person name="Minamino N."/>
            <person name="Mizutani M."/>
            <person name="Mizutani M."/>
            <person name="Mochizuki N."/>
            <person name="Monte I."/>
            <person name="Mosher R."/>
            <person name="Nagasaki H."/>
            <person name="Nakagami H."/>
            <person name="Naramoto S."/>
            <person name="Nishitani K."/>
            <person name="Ohtani M."/>
            <person name="Okamoto T."/>
            <person name="Okumura M."/>
            <person name="Phillips J."/>
            <person name="Pollak B."/>
            <person name="Reinders A."/>
            <person name="Rovekamp M."/>
            <person name="Sano R."/>
            <person name="Sawa S."/>
            <person name="Schmid M.W."/>
            <person name="Shirakawa M."/>
            <person name="Solano R."/>
            <person name="Spunde A."/>
            <person name="Suetsugu N."/>
            <person name="Sugano S."/>
            <person name="Sugiyama A."/>
            <person name="Sun R."/>
            <person name="Suzuki Y."/>
            <person name="Takenaka M."/>
            <person name="Takezawa D."/>
            <person name="Tomogane H."/>
            <person name="Tsuzuki M."/>
            <person name="Ueda T."/>
            <person name="Umeda M."/>
            <person name="Ward J.M."/>
            <person name="Watanabe Y."/>
            <person name="Yazaki K."/>
            <person name="Yokoyama R."/>
            <person name="Yoshitake Y."/>
            <person name="Yotsui I."/>
            <person name="Zachgo S."/>
            <person name="Schmutz J."/>
        </authorList>
    </citation>
    <scope>NUCLEOTIDE SEQUENCE [LARGE SCALE GENOMIC DNA]</scope>
    <source>
        <strain evidence="3">Tak-1</strain>
    </source>
</reference>
<sequence>MGKSQYLNASLFIVMAMSVISSQTFFTVNAQSQCVSICTNNATQYIRQQLDLCAEDVTNPQFCPRTDCCYAVGNLRHTNNACICRAAQQYFSPDVQKEYNRIIYGCSGSERNITCLL</sequence>
<dbReference type="EMBL" id="KZ772760">
    <property type="protein sequence ID" value="PTQ33487.1"/>
    <property type="molecule type" value="Genomic_DNA"/>
</dbReference>
<feature type="signal peptide" evidence="1">
    <location>
        <begin position="1"/>
        <end position="21"/>
    </location>
</feature>
<dbReference type="Proteomes" id="UP000244005">
    <property type="component" value="Unassembled WGS sequence"/>
</dbReference>
<feature type="chain" id="PRO_5015334235" description="Bifunctional inhibitor/plant lipid transfer protein/seed storage helical domain-containing protein" evidence="1">
    <location>
        <begin position="22"/>
        <end position="117"/>
    </location>
</feature>
<dbReference type="OrthoDB" id="10287901at2759"/>